<dbReference type="EMBL" id="JAJSOF020000038">
    <property type="protein sequence ID" value="KAJ4427851.1"/>
    <property type="molecule type" value="Genomic_DNA"/>
</dbReference>
<organism evidence="2 3">
    <name type="scientific">Periplaneta americana</name>
    <name type="common">American cockroach</name>
    <name type="synonym">Blatta americana</name>
    <dbReference type="NCBI Taxonomy" id="6978"/>
    <lineage>
        <taxon>Eukaryota</taxon>
        <taxon>Metazoa</taxon>
        <taxon>Ecdysozoa</taxon>
        <taxon>Arthropoda</taxon>
        <taxon>Hexapoda</taxon>
        <taxon>Insecta</taxon>
        <taxon>Pterygota</taxon>
        <taxon>Neoptera</taxon>
        <taxon>Polyneoptera</taxon>
        <taxon>Dictyoptera</taxon>
        <taxon>Blattodea</taxon>
        <taxon>Blattoidea</taxon>
        <taxon>Blattidae</taxon>
        <taxon>Blattinae</taxon>
        <taxon>Periplaneta</taxon>
    </lineage>
</organism>
<reference evidence="2 3" key="1">
    <citation type="journal article" date="2022" name="Allergy">
        <title>Genome assembly and annotation of Periplaneta americana reveal a comprehensive cockroach allergen profile.</title>
        <authorList>
            <person name="Wang L."/>
            <person name="Xiong Q."/>
            <person name="Saelim N."/>
            <person name="Wang L."/>
            <person name="Nong W."/>
            <person name="Wan A.T."/>
            <person name="Shi M."/>
            <person name="Liu X."/>
            <person name="Cao Q."/>
            <person name="Hui J.H.L."/>
            <person name="Sookrung N."/>
            <person name="Leung T.F."/>
            <person name="Tungtrongchitr A."/>
            <person name="Tsui S.K.W."/>
        </authorList>
    </citation>
    <scope>NUCLEOTIDE SEQUENCE [LARGE SCALE GENOMIC DNA]</scope>
    <source>
        <strain evidence="2">PWHHKU_190912</strain>
    </source>
</reference>
<feature type="region of interest" description="Disordered" evidence="1">
    <location>
        <begin position="46"/>
        <end position="67"/>
    </location>
</feature>
<evidence type="ECO:0000313" key="2">
    <source>
        <dbReference type="EMBL" id="KAJ4427851.1"/>
    </source>
</evidence>
<name>A0ABQ8S215_PERAM</name>
<accession>A0ABQ8S215</accession>
<comment type="caution">
    <text evidence="2">The sequence shown here is derived from an EMBL/GenBank/DDBJ whole genome shotgun (WGS) entry which is preliminary data.</text>
</comment>
<evidence type="ECO:0000313" key="3">
    <source>
        <dbReference type="Proteomes" id="UP001148838"/>
    </source>
</evidence>
<sequence>MAGLCEGGNEPPGSLKAMKREVSKKRIVIRALDAARRTQCAVRLEKGKRLEPQKMEAISGGSRQRSA</sequence>
<keyword evidence="3" id="KW-1185">Reference proteome</keyword>
<dbReference type="Proteomes" id="UP001148838">
    <property type="component" value="Unassembled WGS sequence"/>
</dbReference>
<gene>
    <name evidence="2" type="ORF">ANN_25630</name>
</gene>
<evidence type="ECO:0000256" key="1">
    <source>
        <dbReference type="SAM" id="MobiDB-lite"/>
    </source>
</evidence>
<protein>
    <submittedName>
        <fullName evidence="2">Uncharacterized protein</fullName>
    </submittedName>
</protein>
<proteinExistence type="predicted"/>